<comment type="caution">
    <text evidence="2">The sequence shown here is derived from an EMBL/GenBank/DDBJ whole genome shotgun (WGS) entry which is preliminary data.</text>
</comment>
<feature type="transmembrane region" description="Helical" evidence="1">
    <location>
        <begin position="7"/>
        <end position="25"/>
    </location>
</feature>
<evidence type="ECO:0000313" key="3">
    <source>
        <dbReference type="Proteomes" id="UP001597451"/>
    </source>
</evidence>
<keyword evidence="3" id="KW-1185">Reference proteome</keyword>
<keyword evidence="1" id="KW-0472">Membrane</keyword>
<gene>
    <name evidence="2" type="ORF">ACFSUN_15375</name>
</gene>
<organism evidence="2 3">
    <name type="scientific">Oceanobacillus kapialis</name>
    <dbReference type="NCBI Taxonomy" id="481353"/>
    <lineage>
        <taxon>Bacteria</taxon>
        <taxon>Bacillati</taxon>
        <taxon>Bacillota</taxon>
        <taxon>Bacilli</taxon>
        <taxon>Bacillales</taxon>
        <taxon>Bacillaceae</taxon>
        <taxon>Oceanobacillus</taxon>
    </lineage>
</organism>
<evidence type="ECO:0008006" key="4">
    <source>
        <dbReference type="Google" id="ProtNLM"/>
    </source>
</evidence>
<feature type="transmembrane region" description="Helical" evidence="1">
    <location>
        <begin position="37"/>
        <end position="55"/>
    </location>
</feature>
<dbReference type="RefSeq" id="WP_379563122.1">
    <property type="nucleotide sequence ID" value="NZ_JBHUMX010000041.1"/>
</dbReference>
<evidence type="ECO:0000313" key="2">
    <source>
        <dbReference type="EMBL" id="MFD2630167.1"/>
    </source>
</evidence>
<reference evidence="3" key="1">
    <citation type="journal article" date="2019" name="Int. J. Syst. Evol. Microbiol.">
        <title>The Global Catalogue of Microorganisms (GCM) 10K type strain sequencing project: providing services to taxonomists for standard genome sequencing and annotation.</title>
        <authorList>
            <consortium name="The Broad Institute Genomics Platform"/>
            <consortium name="The Broad Institute Genome Sequencing Center for Infectious Disease"/>
            <person name="Wu L."/>
            <person name="Ma J."/>
        </authorList>
    </citation>
    <scope>NUCLEOTIDE SEQUENCE [LARGE SCALE GENOMIC DNA]</scope>
    <source>
        <strain evidence="3">TISTR 1858</strain>
    </source>
</reference>
<sequence length="99" mass="11375">MRVILELIRILLIFLLLGGLLGAVLNQIYRINGEIQSYQWIGNIGILLVLFVLYRNKFQFSGWYQGKGRHKLPRKVTFVLLSASLLCIFLPFALGIVIR</sequence>
<proteinExistence type="predicted"/>
<dbReference type="EMBL" id="JBHUMX010000041">
    <property type="protein sequence ID" value="MFD2630167.1"/>
    <property type="molecule type" value="Genomic_DNA"/>
</dbReference>
<evidence type="ECO:0000256" key="1">
    <source>
        <dbReference type="SAM" id="Phobius"/>
    </source>
</evidence>
<accession>A0ABW5Q4G1</accession>
<keyword evidence="1" id="KW-1133">Transmembrane helix</keyword>
<name>A0ABW5Q4G1_9BACI</name>
<dbReference type="Proteomes" id="UP001597451">
    <property type="component" value="Unassembled WGS sequence"/>
</dbReference>
<keyword evidence="1" id="KW-0812">Transmembrane</keyword>
<protein>
    <recommendedName>
        <fullName evidence="4">DUF3995 domain-containing protein</fullName>
    </recommendedName>
</protein>
<feature type="transmembrane region" description="Helical" evidence="1">
    <location>
        <begin position="76"/>
        <end position="98"/>
    </location>
</feature>